<evidence type="ECO:0000259" key="2">
    <source>
        <dbReference type="Pfam" id="PF12341"/>
    </source>
</evidence>
<dbReference type="CTD" id="36551"/>
<dbReference type="InterPro" id="IPR057646">
    <property type="entry name" value="WD40_WDHD1_1st"/>
</dbReference>
<dbReference type="RefSeq" id="XP_018014855.2">
    <property type="nucleotide sequence ID" value="XM_018159366.2"/>
</dbReference>
<dbReference type="GO" id="GO:0003677">
    <property type="term" value="F:DNA binding"/>
    <property type="evidence" value="ECO:0007669"/>
    <property type="project" value="UniProtKB-KW"/>
</dbReference>
<dbReference type="GO" id="GO:0006281">
    <property type="term" value="P:DNA repair"/>
    <property type="evidence" value="ECO:0007669"/>
    <property type="project" value="TreeGrafter"/>
</dbReference>
<dbReference type="SMART" id="SM00320">
    <property type="entry name" value="WD40"/>
    <property type="match status" value="4"/>
</dbReference>
<dbReference type="SUPFAM" id="SSF50978">
    <property type="entry name" value="WD40 repeat-like"/>
    <property type="match status" value="1"/>
</dbReference>
<dbReference type="KEGG" id="hazt:108671789"/>
<dbReference type="Proteomes" id="UP000694843">
    <property type="component" value="Unplaced"/>
</dbReference>
<dbReference type="PANTHER" id="PTHR19932">
    <property type="entry name" value="WD REPEAT AND HMG-BOX DNA BINDING PROTEIN"/>
    <property type="match status" value="1"/>
</dbReference>
<dbReference type="InterPro" id="IPR001680">
    <property type="entry name" value="WD40_rpt"/>
</dbReference>
<dbReference type="PROSITE" id="PS50294">
    <property type="entry name" value="WD_REPEATS_REGION"/>
    <property type="match status" value="1"/>
</dbReference>
<dbReference type="GO" id="GO:0006261">
    <property type="term" value="P:DNA-templated DNA replication"/>
    <property type="evidence" value="ECO:0007669"/>
    <property type="project" value="TreeGrafter"/>
</dbReference>
<evidence type="ECO:0000256" key="1">
    <source>
        <dbReference type="PROSITE-ProRule" id="PRU00221"/>
    </source>
</evidence>
<dbReference type="Pfam" id="PF24817">
    <property type="entry name" value="WD40_WDHD1_1st"/>
    <property type="match status" value="1"/>
</dbReference>
<keyword evidence="5" id="KW-0238">DNA-binding</keyword>
<dbReference type="Gene3D" id="2.130.10.10">
    <property type="entry name" value="YVTN repeat-like/Quinoprotein amine dehydrogenase"/>
    <property type="match status" value="2"/>
</dbReference>
<dbReference type="GO" id="GO:0000278">
    <property type="term" value="P:mitotic cell cycle"/>
    <property type="evidence" value="ECO:0007669"/>
    <property type="project" value="TreeGrafter"/>
</dbReference>
<dbReference type="OMA" id="KEFRYIY"/>
<feature type="repeat" description="WD" evidence="1">
    <location>
        <begin position="129"/>
        <end position="170"/>
    </location>
</feature>
<gene>
    <name evidence="5" type="primary">LOC108671789</name>
</gene>
<protein>
    <submittedName>
        <fullName evidence="5">WD repeat and HMG-box DNA-binding protein 1</fullName>
    </submittedName>
</protein>
<dbReference type="PANTHER" id="PTHR19932:SF10">
    <property type="entry name" value="WD REPEAT AND HMG-BOX DNA-BINDING PROTEIN 1"/>
    <property type="match status" value="1"/>
</dbReference>
<dbReference type="OrthoDB" id="427368at2759"/>
<reference evidence="5" key="1">
    <citation type="submission" date="2025-08" db="UniProtKB">
        <authorList>
            <consortium name="RefSeq"/>
        </authorList>
    </citation>
    <scope>IDENTIFICATION</scope>
    <source>
        <tissue evidence="5">Whole organism</tissue>
    </source>
</reference>
<organism evidence="4 5">
    <name type="scientific">Hyalella azteca</name>
    <name type="common">Amphipod</name>
    <dbReference type="NCBI Taxonomy" id="294128"/>
    <lineage>
        <taxon>Eukaryota</taxon>
        <taxon>Metazoa</taxon>
        <taxon>Ecdysozoa</taxon>
        <taxon>Arthropoda</taxon>
        <taxon>Crustacea</taxon>
        <taxon>Multicrustacea</taxon>
        <taxon>Malacostraca</taxon>
        <taxon>Eumalacostraca</taxon>
        <taxon>Peracarida</taxon>
        <taxon>Amphipoda</taxon>
        <taxon>Senticaudata</taxon>
        <taxon>Talitrida</taxon>
        <taxon>Talitroidea</taxon>
        <taxon>Hyalellidae</taxon>
        <taxon>Hyalella</taxon>
    </lineage>
</organism>
<feature type="domain" description="WDHD1/CFT4 second beta-propeller" evidence="2">
    <location>
        <begin position="421"/>
        <end position="714"/>
    </location>
</feature>
<dbReference type="PROSITE" id="PS50082">
    <property type="entry name" value="WD_REPEATS_2"/>
    <property type="match status" value="1"/>
</dbReference>
<evidence type="ECO:0000259" key="3">
    <source>
        <dbReference type="Pfam" id="PF24817"/>
    </source>
</evidence>
<sequence>MGGELRPTRYAHCEGHTDVCFSADGKSLITCGQDGEVRIFQGIDDDDCVTHAIGEQAHAVAYQFPNIVVGCDYNCVQYFDAEDGAPGRVITRFTAHPTCLDISENLIAAGGSDMVVRVHSISENTDTVLEGHSSAILSVALDPKGEYVVSSSCDGSVKVWFLASETCVKTFPGLHPTSNRFPASITLCRATFTPSGGHLLIPVAEKVNVFSRNSWQLERHFKLDDPKNVVSIVTVSKCGSLVAMATNNGCINVFDYTTGTSVLSVQHPRKLAITALVWNPNVHAKKELAFTDANGQLGTVVDIDYDQTASKGASSGKSVPAMSSDVFPPLEVDAALDNMLDDINDENHALSDPTDDLQDDNDISLAKIKSQMGFADDEHGTFIGLPSQKATTEASAPSVEQSAIPAAAAVVAAPVAELQRCFTPSMTPEHHSQRYMIWNKVGVIKQYNLEEDCSIGVEFHDSSLHHSIHLPNAHSGYSIAGLSHQALVLASEASADTPSRAWVQLLLASSSGSAQDWQVELPDGEDCIAVACSNKVVCVASSKRIVRVLSVGGVSLDVLCVPGPLVCMAAHEHHLMLLYHAAVGSGGDQQINMLVLNTEKPTVAGQRVTHLVPVATPVALCPSSFVSWAGFSDEGTPVVVDSAGYVRMLHPNYPGSWTIILASKATVQGRSDHHFVLGVSERECKVRSVLCRGSRYPPLVPPPYVSLTDFKIPVFDGASEKGEMEATVLRCGLQLAPQLQEEEQDETEHLLQTTLIKLFAVRYRIATSITKSHDGWHTCTV</sequence>
<keyword evidence="1" id="KW-0853">WD repeat</keyword>
<keyword evidence="4" id="KW-1185">Reference proteome</keyword>
<dbReference type="GeneID" id="108671789"/>
<dbReference type="InterPro" id="IPR036322">
    <property type="entry name" value="WD40_repeat_dom_sf"/>
</dbReference>
<dbReference type="InterPro" id="IPR015943">
    <property type="entry name" value="WD40/YVTN_repeat-like_dom_sf"/>
</dbReference>
<proteinExistence type="predicted"/>
<accession>A0A8B7NMF1</accession>
<dbReference type="GO" id="GO:0003682">
    <property type="term" value="F:chromatin binding"/>
    <property type="evidence" value="ECO:0007669"/>
    <property type="project" value="TreeGrafter"/>
</dbReference>
<dbReference type="GO" id="GO:0043596">
    <property type="term" value="C:nuclear replication fork"/>
    <property type="evidence" value="ECO:0007669"/>
    <property type="project" value="TreeGrafter"/>
</dbReference>
<dbReference type="Pfam" id="PF12341">
    <property type="entry name" value="Mcl1_mid"/>
    <property type="match status" value="1"/>
</dbReference>
<dbReference type="AlphaFoldDB" id="A0A8B7NMF1"/>
<evidence type="ECO:0000313" key="4">
    <source>
        <dbReference type="Proteomes" id="UP000694843"/>
    </source>
</evidence>
<name>A0A8B7NMF1_HYAAZ</name>
<dbReference type="InterPro" id="IPR022100">
    <property type="entry name" value="WDHD1/CFT4_beta-prop_2nd"/>
</dbReference>
<feature type="domain" description="WDHD1 first WD40" evidence="3">
    <location>
        <begin position="9"/>
        <end position="299"/>
    </location>
</feature>
<evidence type="ECO:0000313" key="5">
    <source>
        <dbReference type="RefSeq" id="XP_018014855.2"/>
    </source>
</evidence>